<evidence type="ECO:0000313" key="9">
    <source>
        <dbReference type="EMBL" id="KAK2597810.1"/>
    </source>
</evidence>
<evidence type="ECO:0000313" key="10">
    <source>
        <dbReference type="Proteomes" id="UP001265746"/>
    </source>
</evidence>
<dbReference type="CDD" id="cd11063">
    <property type="entry name" value="CYP52"/>
    <property type="match status" value="1"/>
</dbReference>
<dbReference type="InterPro" id="IPR001128">
    <property type="entry name" value="Cyt_P450"/>
</dbReference>
<comment type="cofactor">
    <cofactor evidence="1 7">
        <name>heme</name>
        <dbReference type="ChEBI" id="CHEBI:30413"/>
    </cofactor>
</comment>
<proteinExistence type="inferred from homology"/>
<dbReference type="GO" id="GO:0004497">
    <property type="term" value="F:monooxygenase activity"/>
    <property type="evidence" value="ECO:0007669"/>
    <property type="project" value="UniProtKB-KW"/>
</dbReference>
<dbReference type="Pfam" id="PF00067">
    <property type="entry name" value="p450"/>
    <property type="match status" value="1"/>
</dbReference>
<evidence type="ECO:0000256" key="8">
    <source>
        <dbReference type="RuleBase" id="RU000461"/>
    </source>
</evidence>
<sequence length="536" mass="60411">MSGSHLLASSFAAVTPKTTIHWVWPLLVVAAARILHVLIRRFRNHQADLALARKHGCEMPPELPKRWPLGIDRIIELWKSNADGHILAFLCSIAKGYDGRNNLCQYLLFGPRAYHILHPANVESLLSTNFKDYGFGCRPAVFAPLFGNGIFTQEGSAWRHSRELLHKQFVRAKYQNLESSFSEHVDNLISSMPSSGVVDLQPLFFALTLDTATALLFGQSVYSLRANIDQAAENKLFAESFEIAQEGLAKRFRIAPFHFLYNPSEFRRACRNVHQFVERYIRQRGFGKDAKDVNHSSRNDNASSWFFAQVAAGSSSEVDLRDQLLNVLLAGRDTTACCLSWTFRLLVRHKQVMQRVRDEISEVMKDEMHPTREHVKKMQYLTCAVKETLRLYPSVPLNNREAIKTTMLPTGGGPDGGSPILVRAGELVVFSQYVNSRMKSIYGEDAEAFRPERWETGELSDIGWAYFPFNGGPRQCLGEDFALMEVSYTLVRLLQAFPTIKLPEGETIEPVGAERQRLTLVLSSADGCQVEVNTAV</sequence>
<keyword evidence="7 8" id="KW-0349">Heme</keyword>
<dbReference type="GO" id="GO:0005506">
    <property type="term" value="F:iron ion binding"/>
    <property type="evidence" value="ECO:0007669"/>
    <property type="project" value="InterPro"/>
</dbReference>
<dbReference type="GO" id="GO:0016705">
    <property type="term" value="F:oxidoreductase activity, acting on paired donors, with incorporation or reduction of molecular oxygen"/>
    <property type="evidence" value="ECO:0007669"/>
    <property type="project" value="InterPro"/>
</dbReference>
<dbReference type="PRINTS" id="PR00385">
    <property type="entry name" value="P450"/>
</dbReference>
<keyword evidence="4 8" id="KW-0560">Oxidoreductase</keyword>
<dbReference type="PROSITE" id="PS00086">
    <property type="entry name" value="CYTOCHROME_P450"/>
    <property type="match status" value="1"/>
</dbReference>
<dbReference type="InterPro" id="IPR036396">
    <property type="entry name" value="Cyt_P450_sf"/>
</dbReference>
<organism evidence="9 10">
    <name type="scientific">Phomopsis amygdali</name>
    <name type="common">Fusicoccum amygdali</name>
    <dbReference type="NCBI Taxonomy" id="1214568"/>
    <lineage>
        <taxon>Eukaryota</taxon>
        <taxon>Fungi</taxon>
        <taxon>Dikarya</taxon>
        <taxon>Ascomycota</taxon>
        <taxon>Pezizomycotina</taxon>
        <taxon>Sordariomycetes</taxon>
        <taxon>Sordariomycetidae</taxon>
        <taxon>Diaporthales</taxon>
        <taxon>Diaporthaceae</taxon>
        <taxon>Diaporthe</taxon>
    </lineage>
</organism>
<dbReference type="PANTHER" id="PTHR24287:SF18">
    <property type="entry name" value="CYTOCHROME P450 MONOOXYGENASE APDE-RELATED"/>
    <property type="match status" value="1"/>
</dbReference>
<dbReference type="Proteomes" id="UP001265746">
    <property type="component" value="Unassembled WGS sequence"/>
</dbReference>
<feature type="binding site" description="axial binding residue" evidence="7">
    <location>
        <position position="476"/>
    </location>
    <ligand>
        <name>heme</name>
        <dbReference type="ChEBI" id="CHEBI:30413"/>
    </ligand>
    <ligandPart>
        <name>Fe</name>
        <dbReference type="ChEBI" id="CHEBI:18248"/>
    </ligandPart>
</feature>
<keyword evidence="3 7" id="KW-0479">Metal-binding</keyword>
<evidence type="ECO:0000256" key="5">
    <source>
        <dbReference type="ARBA" id="ARBA00023004"/>
    </source>
</evidence>
<dbReference type="AlphaFoldDB" id="A0AAD9VXL0"/>
<evidence type="ECO:0000256" key="6">
    <source>
        <dbReference type="ARBA" id="ARBA00023033"/>
    </source>
</evidence>
<comment type="similarity">
    <text evidence="2 8">Belongs to the cytochrome P450 family.</text>
</comment>
<protein>
    <submittedName>
        <fullName evidence="9">Uncharacterized protein</fullName>
    </submittedName>
</protein>
<evidence type="ECO:0000256" key="2">
    <source>
        <dbReference type="ARBA" id="ARBA00010617"/>
    </source>
</evidence>
<dbReference type="InterPro" id="IPR047146">
    <property type="entry name" value="Cyt_P450_E_CYP52_fungi"/>
</dbReference>
<dbReference type="InterPro" id="IPR002401">
    <property type="entry name" value="Cyt_P450_E_grp-I"/>
</dbReference>
<dbReference type="SUPFAM" id="SSF48264">
    <property type="entry name" value="Cytochrome P450"/>
    <property type="match status" value="1"/>
</dbReference>
<dbReference type="Gene3D" id="1.10.630.10">
    <property type="entry name" value="Cytochrome P450"/>
    <property type="match status" value="1"/>
</dbReference>
<gene>
    <name evidence="9" type="ORF">N8I77_012572</name>
</gene>
<keyword evidence="6 8" id="KW-0503">Monooxygenase</keyword>
<evidence type="ECO:0000256" key="1">
    <source>
        <dbReference type="ARBA" id="ARBA00001971"/>
    </source>
</evidence>
<dbReference type="PANTHER" id="PTHR24287">
    <property type="entry name" value="P450, PUTATIVE (EUROFUNG)-RELATED"/>
    <property type="match status" value="1"/>
</dbReference>
<dbReference type="EMBL" id="JAUJFL010000009">
    <property type="protein sequence ID" value="KAK2597810.1"/>
    <property type="molecule type" value="Genomic_DNA"/>
</dbReference>
<comment type="caution">
    <text evidence="9">The sequence shown here is derived from an EMBL/GenBank/DDBJ whole genome shotgun (WGS) entry which is preliminary data.</text>
</comment>
<dbReference type="GO" id="GO:0020037">
    <property type="term" value="F:heme binding"/>
    <property type="evidence" value="ECO:0007669"/>
    <property type="project" value="InterPro"/>
</dbReference>
<reference evidence="9" key="1">
    <citation type="submission" date="2023-06" db="EMBL/GenBank/DDBJ databases">
        <authorList>
            <person name="Noh H."/>
        </authorList>
    </citation>
    <scope>NUCLEOTIDE SEQUENCE</scope>
    <source>
        <strain evidence="9">DUCC20226</strain>
    </source>
</reference>
<dbReference type="InterPro" id="IPR017972">
    <property type="entry name" value="Cyt_P450_CS"/>
</dbReference>
<evidence type="ECO:0000256" key="4">
    <source>
        <dbReference type="ARBA" id="ARBA00023002"/>
    </source>
</evidence>
<evidence type="ECO:0000256" key="3">
    <source>
        <dbReference type="ARBA" id="ARBA00022723"/>
    </source>
</evidence>
<keyword evidence="10" id="KW-1185">Reference proteome</keyword>
<keyword evidence="5 7" id="KW-0408">Iron</keyword>
<evidence type="ECO:0000256" key="7">
    <source>
        <dbReference type="PIRSR" id="PIRSR602401-1"/>
    </source>
</evidence>
<accession>A0AAD9VXL0</accession>
<name>A0AAD9VXL0_PHOAM</name>
<dbReference type="PRINTS" id="PR00463">
    <property type="entry name" value="EP450I"/>
</dbReference>